<dbReference type="InterPro" id="IPR007401">
    <property type="entry name" value="DUF454"/>
</dbReference>
<dbReference type="Pfam" id="PF04304">
    <property type="entry name" value="DUF454"/>
    <property type="match status" value="1"/>
</dbReference>
<dbReference type="EMBL" id="JBHRSM010000023">
    <property type="protein sequence ID" value="MFC3086893.1"/>
    <property type="molecule type" value="Genomic_DNA"/>
</dbReference>
<sequence>MMRTLWLAVGLFFLGIGLLGVALPVVPTTPFLLLAAGSFAKSSPRLHGWLLTHPLFGPPIRNWEDNGAISRPAKRLAVGTMAAVLVVSLWLGLGWKVLLPQGVLIAAGCAFVLTRPDGPSG</sequence>
<dbReference type="RefSeq" id="WP_242070109.1">
    <property type="nucleotide sequence ID" value="NZ_JAEACP010000006.1"/>
</dbReference>
<protein>
    <submittedName>
        <fullName evidence="2">YbaN family protein</fullName>
    </submittedName>
</protein>
<name>A0ABV7DY20_9RHOB</name>
<dbReference type="PANTHER" id="PTHR35813">
    <property type="entry name" value="INNER MEMBRANE PROTEIN YBAN"/>
    <property type="match status" value="1"/>
</dbReference>
<dbReference type="Proteomes" id="UP001595445">
    <property type="component" value="Unassembled WGS sequence"/>
</dbReference>
<feature type="transmembrane region" description="Helical" evidence="1">
    <location>
        <begin position="76"/>
        <end position="95"/>
    </location>
</feature>
<keyword evidence="1" id="KW-1133">Transmembrane helix</keyword>
<organism evidence="2 3">
    <name type="scientific">Tabrizicola soli</name>
    <dbReference type="NCBI Taxonomy" id="2185115"/>
    <lineage>
        <taxon>Bacteria</taxon>
        <taxon>Pseudomonadati</taxon>
        <taxon>Pseudomonadota</taxon>
        <taxon>Alphaproteobacteria</taxon>
        <taxon>Rhodobacterales</taxon>
        <taxon>Paracoccaceae</taxon>
        <taxon>Tabrizicola</taxon>
    </lineage>
</organism>
<gene>
    <name evidence="2" type="ORF">ACFOD6_12640</name>
</gene>
<proteinExistence type="predicted"/>
<dbReference type="PIRSF" id="PIRSF016789">
    <property type="entry name" value="DUF454"/>
    <property type="match status" value="1"/>
</dbReference>
<evidence type="ECO:0000256" key="1">
    <source>
        <dbReference type="SAM" id="Phobius"/>
    </source>
</evidence>
<keyword evidence="1" id="KW-0812">Transmembrane</keyword>
<keyword evidence="1" id="KW-0472">Membrane</keyword>
<comment type="caution">
    <text evidence="2">The sequence shown here is derived from an EMBL/GenBank/DDBJ whole genome shotgun (WGS) entry which is preliminary data.</text>
</comment>
<accession>A0ABV7DY20</accession>
<dbReference type="PANTHER" id="PTHR35813:SF1">
    <property type="entry name" value="INNER MEMBRANE PROTEIN YBAN"/>
    <property type="match status" value="1"/>
</dbReference>
<evidence type="ECO:0000313" key="3">
    <source>
        <dbReference type="Proteomes" id="UP001595445"/>
    </source>
</evidence>
<keyword evidence="3" id="KW-1185">Reference proteome</keyword>
<reference evidence="3" key="1">
    <citation type="journal article" date="2019" name="Int. J. Syst. Evol. Microbiol.">
        <title>The Global Catalogue of Microorganisms (GCM) 10K type strain sequencing project: providing services to taxonomists for standard genome sequencing and annotation.</title>
        <authorList>
            <consortium name="The Broad Institute Genomics Platform"/>
            <consortium name="The Broad Institute Genome Sequencing Center for Infectious Disease"/>
            <person name="Wu L."/>
            <person name="Ma J."/>
        </authorList>
    </citation>
    <scope>NUCLEOTIDE SEQUENCE [LARGE SCALE GENOMIC DNA]</scope>
    <source>
        <strain evidence="3">KCTC 62102</strain>
    </source>
</reference>
<evidence type="ECO:0000313" key="2">
    <source>
        <dbReference type="EMBL" id="MFC3086893.1"/>
    </source>
</evidence>